<proteinExistence type="predicted"/>
<dbReference type="STRING" id="104452.A0A0L7KU22"/>
<accession>A0A0L7KU22</accession>
<keyword evidence="3" id="KW-0547">Nucleotide-binding</keyword>
<evidence type="ECO:0000256" key="3">
    <source>
        <dbReference type="ARBA" id="ARBA00022741"/>
    </source>
</evidence>
<dbReference type="InterPro" id="IPR050173">
    <property type="entry name" value="ABC_transporter_C-like"/>
</dbReference>
<dbReference type="AlphaFoldDB" id="A0A0L7KU22"/>
<evidence type="ECO:0000256" key="7">
    <source>
        <dbReference type="SAM" id="Phobius"/>
    </source>
</evidence>
<evidence type="ECO:0000313" key="9">
    <source>
        <dbReference type="EMBL" id="KOB66763.1"/>
    </source>
</evidence>
<dbReference type="PANTHER" id="PTHR24223">
    <property type="entry name" value="ATP-BINDING CASSETTE SUB-FAMILY C"/>
    <property type="match status" value="1"/>
</dbReference>
<dbReference type="InterPro" id="IPR011527">
    <property type="entry name" value="ABC1_TM_dom"/>
</dbReference>
<dbReference type="InterPro" id="IPR003439">
    <property type="entry name" value="ABC_transporter-like_ATP-bd"/>
</dbReference>
<dbReference type="InterPro" id="IPR027417">
    <property type="entry name" value="P-loop_NTPase"/>
</dbReference>
<dbReference type="GO" id="GO:0016020">
    <property type="term" value="C:membrane"/>
    <property type="evidence" value="ECO:0007669"/>
    <property type="project" value="InterPro"/>
</dbReference>
<keyword evidence="2 7" id="KW-0812">Transmembrane</keyword>
<evidence type="ECO:0000259" key="8">
    <source>
        <dbReference type="PROSITE" id="PS50929"/>
    </source>
</evidence>
<dbReference type="GO" id="GO:0016887">
    <property type="term" value="F:ATP hydrolysis activity"/>
    <property type="evidence" value="ECO:0007669"/>
    <property type="project" value="InterPro"/>
</dbReference>
<evidence type="ECO:0000256" key="2">
    <source>
        <dbReference type="ARBA" id="ARBA00022692"/>
    </source>
</evidence>
<feature type="transmembrane region" description="Helical" evidence="7">
    <location>
        <begin position="307"/>
        <end position="329"/>
    </location>
</feature>
<feature type="transmembrane region" description="Helical" evidence="7">
    <location>
        <begin position="272"/>
        <end position="295"/>
    </location>
</feature>
<feature type="non-terminal residue" evidence="9">
    <location>
        <position position="479"/>
    </location>
</feature>
<feature type="transmembrane region" description="Helical" evidence="7">
    <location>
        <begin position="160"/>
        <end position="181"/>
    </location>
</feature>
<dbReference type="GO" id="GO:0005524">
    <property type="term" value="F:ATP binding"/>
    <property type="evidence" value="ECO:0007669"/>
    <property type="project" value="UniProtKB-KW"/>
</dbReference>
<protein>
    <submittedName>
        <fullName evidence="9">ATP-binding cassette sub-family C member 4</fullName>
    </submittedName>
</protein>
<feature type="domain" description="ABC transmembrane type-1" evidence="8">
    <location>
        <begin position="92"/>
        <end position="330"/>
    </location>
</feature>
<dbReference type="Pfam" id="PF00005">
    <property type="entry name" value="ABC_tran"/>
    <property type="match status" value="1"/>
</dbReference>
<name>A0A0L7KU22_OPEBR</name>
<dbReference type="EMBL" id="JTDY01005675">
    <property type="protein sequence ID" value="KOB66763.1"/>
    <property type="molecule type" value="Genomic_DNA"/>
</dbReference>
<sequence length="479" mass="53958">MESKVILKEKNAYESANFLSKIFITSSFTLFRRGYKQGLTVEDLWQACESDLSGRLGDRLEEAWEKELETAKRKGGKPSFSKALISSFWVEYMLCGLLCGLLFIVVWFLSQGRVGMRVRIASCSLMYRKILKLDRNGMSKTEPGQVINLMSNDVNRFDMVTLFLNYIWVMPIVVPVVSYLVWQHVAWATLAALTVIFLQTVLVQAYLSNRQGVLRGKIAKRTDERVKVMSELVNGVQVIKMYAWEKPFEKLVAKLRKMEVNFIMRTSMIKGFSTALSVFTERFILYSAVVAYVVLGGNIRAEITFSLVQYFNLLQLACNIFFPMALAFLAETMVSIKRIEEFLMLEELTPVNAIEYINTKGSITNGSEKAIIEKERPKPTALVLSGVSASWLEDPIVPTLRDITITAMPGEFVGIAGLVGAGKSSLLQVILGELPPTQGKISLGGARISYASQEPWLFVATIRQNILFGLPYDKTRYKK</sequence>
<dbReference type="SUPFAM" id="SSF90123">
    <property type="entry name" value="ABC transporter transmembrane region"/>
    <property type="match status" value="1"/>
</dbReference>
<keyword evidence="1" id="KW-0813">Transport</keyword>
<evidence type="ECO:0000256" key="6">
    <source>
        <dbReference type="ARBA" id="ARBA00023136"/>
    </source>
</evidence>
<feature type="transmembrane region" description="Helical" evidence="7">
    <location>
        <begin position="89"/>
        <end position="109"/>
    </location>
</feature>
<dbReference type="SUPFAM" id="SSF52540">
    <property type="entry name" value="P-loop containing nucleoside triphosphate hydrolases"/>
    <property type="match status" value="1"/>
</dbReference>
<feature type="transmembrane region" description="Helical" evidence="7">
    <location>
        <begin position="187"/>
        <end position="207"/>
    </location>
</feature>
<dbReference type="PANTHER" id="PTHR24223:SF415">
    <property type="entry name" value="FI20190P1"/>
    <property type="match status" value="1"/>
</dbReference>
<organism evidence="9 10">
    <name type="scientific">Operophtera brumata</name>
    <name type="common">Winter moth</name>
    <name type="synonym">Phalaena brumata</name>
    <dbReference type="NCBI Taxonomy" id="104452"/>
    <lineage>
        <taxon>Eukaryota</taxon>
        <taxon>Metazoa</taxon>
        <taxon>Ecdysozoa</taxon>
        <taxon>Arthropoda</taxon>
        <taxon>Hexapoda</taxon>
        <taxon>Insecta</taxon>
        <taxon>Pterygota</taxon>
        <taxon>Neoptera</taxon>
        <taxon>Endopterygota</taxon>
        <taxon>Lepidoptera</taxon>
        <taxon>Glossata</taxon>
        <taxon>Ditrysia</taxon>
        <taxon>Geometroidea</taxon>
        <taxon>Geometridae</taxon>
        <taxon>Larentiinae</taxon>
        <taxon>Operophtera</taxon>
    </lineage>
</organism>
<reference evidence="9 10" key="1">
    <citation type="journal article" date="2015" name="Genome Biol. Evol.">
        <title>The genome of winter moth (Operophtera brumata) provides a genomic perspective on sexual dimorphism and phenology.</title>
        <authorList>
            <person name="Derks M.F."/>
            <person name="Smit S."/>
            <person name="Salis L."/>
            <person name="Schijlen E."/>
            <person name="Bossers A."/>
            <person name="Mateman C."/>
            <person name="Pijl A.S."/>
            <person name="de Ridder D."/>
            <person name="Groenen M.A."/>
            <person name="Visser M.E."/>
            <person name="Megens H.J."/>
        </authorList>
    </citation>
    <scope>NUCLEOTIDE SEQUENCE [LARGE SCALE GENOMIC DNA]</scope>
    <source>
        <strain evidence="9">WM2013NL</strain>
        <tissue evidence="9">Head and thorax</tissue>
    </source>
</reference>
<evidence type="ECO:0000313" key="10">
    <source>
        <dbReference type="Proteomes" id="UP000037510"/>
    </source>
</evidence>
<keyword evidence="6 7" id="KW-0472">Membrane</keyword>
<keyword evidence="5 7" id="KW-1133">Transmembrane helix</keyword>
<dbReference type="InterPro" id="IPR036640">
    <property type="entry name" value="ABC1_TM_sf"/>
</dbReference>
<dbReference type="Gene3D" id="3.40.50.300">
    <property type="entry name" value="P-loop containing nucleotide triphosphate hydrolases"/>
    <property type="match status" value="1"/>
</dbReference>
<comment type="caution">
    <text evidence="9">The sequence shown here is derived from an EMBL/GenBank/DDBJ whole genome shotgun (WGS) entry which is preliminary data.</text>
</comment>
<keyword evidence="4 9" id="KW-0067">ATP-binding</keyword>
<dbReference type="Proteomes" id="UP000037510">
    <property type="component" value="Unassembled WGS sequence"/>
</dbReference>
<dbReference type="Pfam" id="PF00664">
    <property type="entry name" value="ABC_membrane"/>
    <property type="match status" value="1"/>
</dbReference>
<keyword evidence="10" id="KW-1185">Reference proteome</keyword>
<dbReference type="PROSITE" id="PS50929">
    <property type="entry name" value="ABC_TM1F"/>
    <property type="match status" value="1"/>
</dbReference>
<gene>
    <name evidence="9" type="ORF">OBRU01_20764</name>
</gene>
<evidence type="ECO:0000256" key="4">
    <source>
        <dbReference type="ARBA" id="ARBA00022840"/>
    </source>
</evidence>
<evidence type="ECO:0000256" key="1">
    <source>
        <dbReference type="ARBA" id="ARBA00022448"/>
    </source>
</evidence>
<dbReference type="GO" id="GO:0140359">
    <property type="term" value="F:ABC-type transporter activity"/>
    <property type="evidence" value="ECO:0007669"/>
    <property type="project" value="InterPro"/>
</dbReference>
<evidence type="ECO:0000256" key="5">
    <source>
        <dbReference type="ARBA" id="ARBA00022989"/>
    </source>
</evidence>
<dbReference type="Gene3D" id="1.20.1560.10">
    <property type="entry name" value="ABC transporter type 1, transmembrane domain"/>
    <property type="match status" value="1"/>
</dbReference>